<protein>
    <submittedName>
        <fullName evidence="1">Uncharacterized protein</fullName>
    </submittedName>
</protein>
<name>A0ABR3XBU3_9PEZI</name>
<proteinExistence type="predicted"/>
<dbReference type="Proteomes" id="UP001586593">
    <property type="component" value="Unassembled WGS sequence"/>
</dbReference>
<reference evidence="1 2" key="1">
    <citation type="journal article" date="2024" name="Commun. Biol.">
        <title>Comparative genomic analysis of thermophilic fungi reveals convergent evolutionary adaptations and gene losses.</title>
        <authorList>
            <person name="Steindorff A.S."/>
            <person name="Aguilar-Pontes M.V."/>
            <person name="Robinson A.J."/>
            <person name="Andreopoulos B."/>
            <person name="LaButti K."/>
            <person name="Kuo A."/>
            <person name="Mondo S."/>
            <person name="Riley R."/>
            <person name="Otillar R."/>
            <person name="Haridas S."/>
            <person name="Lipzen A."/>
            <person name="Grimwood J."/>
            <person name="Schmutz J."/>
            <person name="Clum A."/>
            <person name="Reid I.D."/>
            <person name="Moisan M.C."/>
            <person name="Butler G."/>
            <person name="Nguyen T.T.M."/>
            <person name="Dewar K."/>
            <person name="Conant G."/>
            <person name="Drula E."/>
            <person name="Henrissat B."/>
            <person name="Hansel C."/>
            <person name="Singer S."/>
            <person name="Hutchinson M.I."/>
            <person name="de Vries R.P."/>
            <person name="Natvig D.O."/>
            <person name="Powell A.J."/>
            <person name="Tsang A."/>
            <person name="Grigoriev I.V."/>
        </authorList>
    </citation>
    <scope>NUCLEOTIDE SEQUENCE [LARGE SCALE GENOMIC DNA]</scope>
    <source>
        <strain evidence="1 2">ATCC 24622</strain>
    </source>
</reference>
<keyword evidence="2" id="KW-1185">Reference proteome</keyword>
<evidence type="ECO:0000313" key="2">
    <source>
        <dbReference type="Proteomes" id="UP001586593"/>
    </source>
</evidence>
<evidence type="ECO:0000313" key="1">
    <source>
        <dbReference type="EMBL" id="KAL1873094.1"/>
    </source>
</evidence>
<comment type="caution">
    <text evidence="1">The sequence shown here is derived from an EMBL/GenBank/DDBJ whole genome shotgun (WGS) entry which is preliminary data.</text>
</comment>
<organism evidence="1 2">
    <name type="scientific">Phialemonium thermophilum</name>
    <dbReference type="NCBI Taxonomy" id="223376"/>
    <lineage>
        <taxon>Eukaryota</taxon>
        <taxon>Fungi</taxon>
        <taxon>Dikarya</taxon>
        <taxon>Ascomycota</taxon>
        <taxon>Pezizomycotina</taxon>
        <taxon>Sordariomycetes</taxon>
        <taxon>Sordariomycetidae</taxon>
        <taxon>Cephalothecales</taxon>
        <taxon>Cephalothecaceae</taxon>
        <taxon>Phialemonium</taxon>
    </lineage>
</organism>
<sequence length="261" mass="31335">MSLSDWVVYLWNLRFLPLRIRWPILKWRRRILHPRSPLDLRYTYRMASALQHPHQKPFFVIVRLLWPFPSWRFPAVIPGTPSEIVQQRNTLIERARDLYYLRCMPLWRWRDTPQRSLYRMYEAVVVDTWPMLQYEVEYFWKHGDRSWATANLYDPAEDCPTPIDAQRHNIMAAIVEELVKSFHWRLELGLRRTDPGSRLDQEKMPLIPETLPTWPSSVKPLPEMLPLQDCDDEDLVQRETKKGNAFISRNILAFAGEFYTV</sequence>
<dbReference type="EMBL" id="JAZHXJ010000127">
    <property type="protein sequence ID" value="KAL1873094.1"/>
    <property type="molecule type" value="Genomic_DNA"/>
</dbReference>
<accession>A0ABR3XBU3</accession>
<gene>
    <name evidence="1" type="ORF">VTK73DRAFT_1146</name>
</gene>